<feature type="region of interest" description="Disordered" evidence="1">
    <location>
        <begin position="790"/>
        <end position="814"/>
    </location>
</feature>
<proteinExistence type="predicted"/>
<dbReference type="AlphaFoldDB" id="F0XJU4"/>
<feature type="compositionally biased region" description="Polar residues" evidence="1">
    <location>
        <begin position="8"/>
        <end position="22"/>
    </location>
</feature>
<keyword evidence="3" id="KW-1185">Reference proteome</keyword>
<dbReference type="InParanoid" id="F0XJU4"/>
<evidence type="ECO:0000313" key="2">
    <source>
        <dbReference type="EMBL" id="EFX02079.1"/>
    </source>
</evidence>
<protein>
    <submittedName>
        <fullName evidence="2">Uncharacterized protein</fullName>
    </submittedName>
</protein>
<organism evidence="3">
    <name type="scientific">Grosmannia clavigera (strain kw1407 / UAMH 11150)</name>
    <name type="common">Blue stain fungus</name>
    <name type="synonym">Graphiocladiella clavigera</name>
    <dbReference type="NCBI Taxonomy" id="655863"/>
    <lineage>
        <taxon>Eukaryota</taxon>
        <taxon>Fungi</taxon>
        <taxon>Dikarya</taxon>
        <taxon>Ascomycota</taxon>
        <taxon>Pezizomycotina</taxon>
        <taxon>Sordariomycetes</taxon>
        <taxon>Sordariomycetidae</taxon>
        <taxon>Ophiostomatales</taxon>
        <taxon>Ophiostomataceae</taxon>
        <taxon>Leptographium</taxon>
    </lineage>
</organism>
<feature type="region of interest" description="Disordered" evidence="1">
    <location>
        <begin position="306"/>
        <end position="340"/>
    </location>
</feature>
<feature type="region of interest" description="Disordered" evidence="1">
    <location>
        <begin position="1"/>
        <end position="36"/>
    </location>
</feature>
<evidence type="ECO:0000256" key="1">
    <source>
        <dbReference type="SAM" id="MobiDB-lite"/>
    </source>
</evidence>
<dbReference type="EMBL" id="GL629782">
    <property type="protein sequence ID" value="EFX02079.1"/>
    <property type="molecule type" value="Genomic_DNA"/>
</dbReference>
<accession>F0XJU4</accession>
<evidence type="ECO:0000313" key="3">
    <source>
        <dbReference type="Proteomes" id="UP000007796"/>
    </source>
</evidence>
<dbReference type="eggNOG" id="ENOG502T4GA">
    <property type="taxonomic scope" value="Eukaryota"/>
</dbReference>
<dbReference type="GeneID" id="25975083"/>
<feature type="compositionally biased region" description="Polar residues" evidence="1">
    <location>
        <begin position="325"/>
        <end position="340"/>
    </location>
</feature>
<feature type="compositionally biased region" description="Low complexity" evidence="1">
    <location>
        <begin position="314"/>
        <end position="324"/>
    </location>
</feature>
<name>F0XJU4_GROCL</name>
<reference evidence="2 3" key="1">
    <citation type="journal article" date="2011" name="Proc. Natl. Acad. Sci. U.S.A.">
        <title>Genome and transcriptome analyses of the mountain pine beetle-fungal symbiont Grosmannia clavigera, a lodgepole pine pathogen.</title>
        <authorList>
            <person name="DiGuistini S."/>
            <person name="Wang Y."/>
            <person name="Liao N.Y."/>
            <person name="Taylor G."/>
            <person name="Tanguay P."/>
            <person name="Feau N."/>
            <person name="Henrissat B."/>
            <person name="Chan S.K."/>
            <person name="Hesse-Orce U."/>
            <person name="Alamouti S.M."/>
            <person name="Tsui C.K.M."/>
            <person name="Docking R.T."/>
            <person name="Levasseur A."/>
            <person name="Haridas S."/>
            <person name="Robertson G."/>
            <person name="Birol I."/>
            <person name="Holt R.A."/>
            <person name="Marra M.A."/>
            <person name="Hamelin R.C."/>
            <person name="Hirst M."/>
            <person name="Jones S.J.M."/>
            <person name="Bohlmann J."/>
            <person name="Breuil C."/>
        </authorList>
    </citation>
    <scope>NUCLEOTIDE SEQUENCE [LARGE SCALE GENOMIC DNA]</scope>
    <source>
        <strain evidence="3">kw1407 / UAMH 11150</strain>
    </source>
</reference>
<dbReference type="HOGENOM" id="CLU_316175_0_0_1"/>
<dbReference type="RefSeq" id="XP_014171561.1">
    <property type="nucleotide sequence ID" value="XM_014316086.1"/>
</dbReference>
<gene>
    <name evidence="2" type="ORF">CMQ_2128</name>
</gene>
<sequence length="923" mass="100981">MVRATLPPHSQEQTRCLSSVSDGNKPFPPRLRIPDSHNAYSIPLDNGGYLHQPHFQDATAAEKGFADLMGTQSDHRLLSSSQLPPSFSGSMPSGGLLLANPFPWSQVSSNHQTDTAYCGSQGLFNPPSQNGGFQRNYMYDVGNAWSSYEQETLRQRSMFATPSMTIDNTFSPVHTPGQSQPYTPSYSPVTPNSVGNFSDPNTPQTMHQPPGVLDGMGGVGFPSQTSLMMGAGNLNHANSSALFVDDLHNVAPGSWSDANENHSDLSPGYSNYRTTIFTLDADHSSISTSPSMVQSVSHRGSAASINSIWRDDPSPISSAPSPLSYNRSTPHNGSPSNSAYDLSAHTYRELDIPGGGARHVYSNRHLKRGPSETLDASQNAHQNKKRNGNQRACLACYLAHKRCHDPCDKCEQADGSFPVCVGSIIRGKNIFLDCLALNEADMKLAKDIINRRDRNGCSPTKLFNEFVHRDVDLKLMMEVLSDHKVGNSGAYTSFFESHNMKNHQIFSPFYQVNIALQGRKLLANDPRVNFVESDLLILRAVCASRLLAFIENGLEKNKKQLKWTKQKARDLIVFLAISLEQVLFFHTTMDGPMAESLVRKRNDLVYHLAYLLRHMAKATFPNGNLFSEVHIGPDNSVFLKKEFWSHLNVLYFEASVKDLPPSIQNNAGPEMPSIQVTHVGGGSTKPASRTGKRPVCEEYDDARDHPDACNLLEARISTDDNSVDKLAATLEATCISSPLPQRPLPTEFHVGQLIDNIWHWGMPDSFGSDSTSLRTDGIVYDSLGVQTLPARSSSPQGAAMDLPSGSGSSNDVGLSSPLDVTDGFGYLNFDESDISMSFGLSDNTGVECPNITAGVSEIPYTPTFSGVSVVCPETRQIRSTSVSSAYGTAMNNSVSPVFDNPQQSGIRRRYTSGKEKFRKFFGK</sequence>
<dbReference type="Proteomes" id="UP000007796">
    <property type="component" value="Unassembled WGS sequence"/>
</dbReference>